<name>A0A8T1NL21_CARIL</name>
<evidence type="ECO:0000313" key="1">
    <source>
        <dbReference type="EMBL" id="KAG6629587.1"/>
    </source>
</evidence>
<evidence type="ECO:0000313" key="2">
    <source>
        <dbReference type="Proteomes" id="UP000811609"/>
    </source>
</evidence>
<organism evidence="1 2">
    <name type="scientific">Carya illinoinensis</name>
    <name type="common">Pecan</name>
    <dbReference type="NCBI Taxonomy" id="32201"/>
    <lineage>
        <taxon>Eukaryota</taxon>
        <taxon>Viridiplantae</taxon>
        <taxon>Streptophyta</taxon>
        <taxon>Embryophyta</taxon>
        <taxon>Tracheophyta</taxon>
        <taxon>Spermatophyta</taxon>
        <taxon>Magnoliopsida</taxon>
        <taxon>eudicotyledons</taxon>
        <taxon>Gunneridae</taxon>
        <taxon>Pentapetalae</taxon>
        <taxon>rosids</taxon>
        <taxon>fabids</taxon>
        <taxon>Fagales</taxon>
        <taxon>Juglandaceae</taxon>
        <taxon>Carya</taxon>
    </lineage>
</organism>
<protein>
    <submittedName>
        <fullName evidence="1">Uncharacterized protein</fullName>
    </submittedName>
</protein>
<sequence>MLTSVVPEYCQCEPFTPISHFFANESSELADLAFYKYVLVKPLVLVSSNSCQWFLY</sequence>
<keyword evidence="2" id="KW-1185">Reference proteome</keyword>
<dbReference type="Proteomes" id="UP000811609">
    <property type="component" value="Chromosome 14"/>
</dbReference>
<dbReference type="AlphaFoldDB" id="A0A8T1NL21"/>
<dbReference type="EMBL" id="CM031822">
    <property type="protein sequence ID" value="KAG6629587.1"/>
    <property type="molecule type" value="Genomic_DNA"/>
</dbReference>
<comment type="caution">
    <text evidence="1">The sequence shown here is derived from an EMBL/GenBank/DDBJ whole genome shotgun (WGS) entry which is preliminary data.</text>
</comment>
<accession>A0A8T1NL21</accession>
<proteinExistence type="predicted"/>
<reference evidence="1" key="1">
    <citation type="submission" date="2020-12" db="EMBL/GenBank/DDBJ databases">
        <title>WGS assembly of Carya illinoinensis cv. Pawnee.</title>
        <authorList>
            <person name="Platts A."/>
            <person name="Shu S."/>
            <person name="Wright S."/>
            <person name="Barry K."/>
            <person name="Edger P."/>
            <person name="Pires J.C."/>
            <person name="Schmutz J."/>
        </authorList>
    </citation>
    <scope>NUCLEOTIDE SEQUENCE</scope>
    <source>
        <tissue evidence="1">Leaf</tissue>
    </source>
</reference>
<gene>
    <name evidence="1" type="ORF">CIPAW_14G094100</name>
</gene>